<dbReference type="AlphaFoldDB" id="A0A9W8LC22"/>
<gene>
    <name evidence="2" type="ORF">GGI19_002278</name>
</gene>
<dbReference type="EMBL" id="JANBUH010000105">
    <property type="protein sequence ID" value="KAJ2754624.1"/>
    <property type="molecule type" value="Genomic_DNA"/>
</dbReference>
<dbReference type="OrthoDB" id="5567151at2759"/>
<proteinExistence type="predicted"/>
<sequence>MKPAAQHIAAPELPNNMPYQSVAPQHLMDKPSNNVIYPLASKTKIVNGDHLHASVEIHDSSDDDISSDIEFPADIMQPPEIHSAPRDDSDTHATLVNNEVDEDIVFDSELSPDRAIDMITELQTTVSDLAKQGIQLITQVYTLNIMLLYMFDAMLLLIIVFLNMCNFCRDMEAMLGKYQRVVNQAAQSQTEARAMLVRQWDATKRHAQELLES</sequence>
<keyword evidence="1" id="KW-0812">Transmembrane</keyword>
<evidence type="ECO:0000256" key="1">
    <source>
        <dbReference type="SAM" id="Phobius"/>
    </source>
</evidence>
<evidence type="ECO:0000313" key="2">
    <source>
        <dbReference type="EMBL" id="KAJ2754624.1"/>
    </source>
</evidence>
<name>A0A9W8LC22_9FUNG</name>
<keyword evidence="3" id="KW-1185">Reference proteome</keyword>
<dbReference type="Proteomes" id="UP001140011">
    <property type="component" value="Unassembled WGS sequence"/>
</dbReference>
<accession>A0A9W8LC22</accession>
<keyword evidence="1" id="KW-1133">Transmembrane helix</keyword>
<organism evidence="2 3">
    <name type="scientific">Coemansia pectinata</name>
    <dbReference type="NCBI Taxonomy" id="1052879"/>
    <lineage>
        <taxon>Eukaryota</taxon>
        <taxon>Fungi</taxon>
        <taxon>Fungi incertae sedis</taxon>
        <taxon>Zoopagomycota</taxon>
        <taxon>Kickxellomycotina</taxon>
        <taxon>Kickxellomycetes</taxon>
        <taxon>Kickxellales</taxon>
        <taxon>Kickxellaceae</taxon>
        <taxon>Coemansia</taxon>
    </lineage>
</organism>
<protein>
    <submittedName>
        <fullName evidence="2">Uncharacterized protein</fullName>
    </submittedName>
</protein>
<feature type="non-terminal residue" evidence="2">
    <location>
        <position position="213"/>
    </location>
</feature>
<reference evidence="2" key="1">
    <citation type="submission" date="2022-07" db="EMBL/GenBank/DDBJ databases">
        <title>Phylogenomic reconstructions and comparative analyses of Kickxellomycotina fungi.</title>
        <authorList>
            <person name="Reynolds N.K."/>
            <person name="Stajich J.E."/>
            <person name="Barry K."/>
            <person name="Grigoriev I.V."/>
            <person name="Crous P."/>
            <person name="Smith M.E."/>
        </authorList>
    </citation>
    <scope>NUCLEOTIDE SEQUENCE</scope>
    <source>
        <strain evidence="2">BCRC 34297</strain>
    </source>
</reference>
<keyword evidence="1" id="KW-0472">Membrane</keyword>
<feature type="transmembrane region" description="Helical" evidence="1">
    <location>
        <begin position="141"/>
        <end position="162"/>
    </location>
</feature>
<comment type="caution">
    <text evidence="2">The sequence shown here is derived from an EMBL/GenBank/DDBJ whole genome shotgun (WGS) entry which is preliminary data.</text>
</comment>
<evidence type="ECO:0000313" key="3">
    <source>
        <dbReference type="Proteomes" id="UP001140011"/>
    </source>
</evidence>